<gene>
    <name evidence="1" type="ORF">HNQ79_000128</name>
</gene>
<dbReference type="Gene3D" id="1.10.10.10">
    <property type="entry name" value="Winged helix-like DNA-binding domain superfamily/Winged helix DNA-binding domain"/>
    <property type="match status" value="1"/>
</dbReference>
<dbReference type="GO" id="GO:0003677">
    <property type="term" value="F:DNA binding"/>
    <property type="evidence" value="ECO:0007669"/>
    <property type="project" value="UniProtKB-KW"/>
</dbReference>
<dbReference type="InterPro" id="IPR036388">
    <property type="entry name" value="WH-like_DNA-bd_sf"/>
</dbReference>
<evidence type="ECO:0000313" key="2">
    <source>
        <dbReference type="Proteomes" id="UP000540423"/>
    </source>
</evidence>
<proteinExistence type="predicted"/>
<name>A0A7X0H9Q3_9ACTN</name>
<comment type="caution">
    <text evidence="1">The sequence shown here is derived from an EMBL/GenBank/DDBJ whole genome shotgun (WGS) entry which is preliminary data.</text>
</comment>
<evidence type="ECO:0000313" key="1">
    <source>
        <dbReference type="EMBL" id="MBB6433690.1"/>
    </source>
</evidence>
<keyword evidence="1" id="KW-0238">DNA-binding</keyword>
<dbReference type="RefSeq" id="WP_185025632.1">
    <property type="nucleotide sequence ID" value="NZ_BNBN01000001.1"/>
</dbReference>
<dbReference type="AlphaFoldDB" id="A0A7X0H9Q3"/>
<organism evidence="1 2">
    <name type="scientific">Streptomyces candidus</name>
    <dbReference type="NCBI Taxonomy" id="67283"/>
    <lineage>
        <taxon>Bacteria</taxon>
        <taxon>Bacillati</taxon>
        <taxon>Actinomycetota</taxon>
        <taxon>Actinomycetes</taxon>
        <taxon>Kitasatosporales</taxon>
        <taxon>Streptomycetaceae</taxon>
        <taxon>Streptomyces</taxon>
    </lineage>
</organism>
<protein>
    <submittedName>
        <fullName evidence="1">DNA-binding transcriptional ArsR family regulator</fullName>
    </submittedName>
</protein>
<sequence>MAPEYERSAEPRCVADLHALRVFSHPLRIDLYHALLAGGAATASHLADQVGEAVSLVSYHLRKMAAHGVIVEAPGESSDARERWWRVARGFTFRDFGFGAEPQGAAEPQGVAAVGGAPRPLLRFGQGCGAACSGHGANWGEKWSDTPFDWECLPRLTATELQQLSEELRGLIISYRERARAAEAAGDTEGREQVFVRMCGFPFRP</sequence>
<dbReference type="Pfam" id="PF12840">
    <property type="entry name" value="HTH_20"/>
    <property type="match status" value="1"/>
</dbReference>
<keyword evidence="2" id="KW-1185">Reference proteome</keyword>
<dbReference type="InterPro" id="IPR036390">
    <property type="entry name" value="WH_DNA-bd_sf"/>
</dbReference>
<dbReference type="EMBL" id="JACHEM010000001">
    <property type="protein sequence ID" value="MBB6433690.1"/>
    <property type="molecule type" value="Genomic_DNA"/>
</dbReference>
<dbReference type="SUPFAM" id="SSF46785">
    <property type="entry name" value="Winged helix' DNA-binding domain"/>
    <property type="match status" value="1"/>
</dbReference>
<accession>A0A7X0H9Q3</accession>
<dbReference type="Proteomes" id="UP000540423">
    <property type="component" value="Unassembled WGS sequence"/>
</dbReference>
<reference evidence="1 2" key="1">
    <citation type="submission" date="2020-08" db="EMBL/GenBank/DDBJ databases">
        <title>Genomic Encyclopedia of Type Strains, Phase IV (KMG-IV): sequencing the most valuable type-strain genomes for metagenomic binning, comparative biology and taxonomic classification.</title>
        <authorList>
            <person name="Goeker M."/>
        </authorList>
    </citation>
    <scope>NUCLEOTIDE SEQUENCE [LARGE SCALE GENOMIC DNA]</scope>
    <source>
        <strain evidence="1 2">DSM 40141</strain>
    </source>
</reference>